<dbReference type="RefSeq" id="WP_308728562.1">
    <property type="nucleotide sequence ID" value="NZ_JAJEQF010000029.1"/>
</dbReference>
<sequence length="237" mass="26315">MKYVLTASGERYLARVNAQMIRMHLVRVEVGSGVSAAPEKLEALLDVKQRLQIESVEQDVNEAIIHCMLTNLELHEGYLLQQSGVYAHDSVANRDVLIFVGQDAEGEWIPPIEEREVQYLHNIAVRVSSTDKITFDVSVSDFVRKDYLDQKLEEHMRHSGHIFVGAADTEIREGDVLLIMDIGGEPPVPDGDFVVAAPTNLVISDQPPTDGDNWGIVEGKMTVGSTPEEDTTFFGKI</sequence>
<reference evidence="1 2" key="1">
    <citation type="submission" date="2021-10" db="EMBL/GenBank/DDBJ databases">
        <title>Anaerobic single-cell dispensing facilitates the cultivation of human gut bacteria.</title>
        <authorList>
            <person name="Afrizal A."/>
        </authorList>
    </citation>
    <scope>NUCLEOTIDE SEQUENCE [LARGE SCALE GENOMIC DNA]</scope>
    <source>
        <strain evidence="1 2">CLA-AA-H244</strain>
    </source>
</reference>
<dbReference type="AlphaFoldDB" id="A0AAE3DNZ5"/>
<evidence type="ECO:0000313" key="1">
    <source>
        <dbReference type="EMBL" id="MCC2168211.1"/>
    </source>
</evidence>
<accession>A0AAE3DNZ5</accession>
<name>A0AAE3DNZ5_9FIRM</name>
<comment type="caution">
    <text evidence="1">The sequence shown here is derived from an EMBL/GenBank/DDBJ whole genome shotgun (WGS) entry which is preliminary data.</text>
</comment>
<proteinExistence type="predicted"/>
<gene>
    <name evidence="1" type="ORF">LKD45_11015</name>
</gene>
<dbReference type="EMBL" id="JAJEQF010000029">
    <property type="protein sequence ID" value="MCC2168211.1"/>
    <property type="molecule type" value="Genomic_DNA"/>
</dbReference>
<keyword evidence="2" id="KW-1185">Reference proteome</keyword>
<protein>
    <submittedName>
        <fullName evidence="1">Uncharacterized protein</fullName>
    </submittedName>
</protein>
<dbReference type="Proteomes" id="UP001199355">
    <property type="component" value="Unassembled WGS sequence"/>
</dbReference>
<organism evidence="1 2">
    <name type="scientific">Gallintestinimicrobium propionicum</name>
    <dbReference type="NCBI Taxonomy" id="2981770"/>
    <lineage>
        <taxon>Bacteria</taxon>
        <taxon>Bacillati</taxon>
        <taxon>Bacillota</taxon>
        <taxon>Clostridia</taxon>
        <taxon>Lachnospirales</taxon>
        <taxon>Lachnospiraceae</taxon>
        <taxon>Gallintestinimicrobium</taxon>
    </lineage>
</organism>
<evidence type="ECO:0000313" key="2">
    <source>
        <dbReference type="Proteomes" id="UP001199355"/>
    </source>
</evidence>